<name>A0A8S4SGH2_9NEOP</name>
<protein>
    <submittedName>
        <fullName evidence="1">Jg16835 protein</fullName>
    </submittedName>
</protein>
<keyword evidence="2" id="KW-1185">Reference proteome</keyword>
<organism evidence="1 2">
    <name type="scientific">Pararge aegeria aegeria</name>
    <dbReference type="NCBI Taxonomy" id="348720"/>
    <lineage>
        <taxon>Eukaryota</taxon>
        <taxon>Metazoa</taxon>
        <taxon>Ecdysozoa</taxon>
        <taxon>Arthropoda</taxon>
        <taxon>Hexapoda</taxon>
        <taxon>Insecta</taxon>
        <taxon>Pterygota</taxon>
        <taxon>Neoptera</taxon>
        <taxon>Endopterygota</taxon>
        <taxon>Lepidoptera</taxon>
        <taxon>Glossata</taxon>
        <taxon>Ditrysia</taxon>
        <taxon>Papilionoidea</taxon>
        <taxon>Nymphalidae</taxon>
        <taxon>Satyrinae</taxon>
        <taxon>Satyrini</taxon>
        <taxon>Parargina</taxon>
        <taxon>Pararge</taxon>
    </lineage>
</organism>
<dbReference type="EMBL" id="CAKXAJ010026274">
    <property type="protein sequence ID" value="CAH2265179.1"/>
    <property type="molecule type" value="Genomic_DNA"/>
</dbReference>
<gene>
    <name evidence="1" type="primary">jg16835</name>
    <name evidence="1" type="ORF">PAEG_LOCUS24835</name>
</gene>
<reference evidence="1" key="1">
    <citation type="submission" date="2022-03" db="EMBL/GenBank/DDBJ databases">
        <authorList>
            <person name="Lindestad O."/>
        </authorList>
    </citation>
    <scope>NUCLEOTIDE SEQUENCE</scope>
</reference>
<accession>A0A8S4SGH2</accession>
<comment type="caution">
    <text evidence="1">The sequence shown here is derived from an EMBL/GenBank/DDBJ whole genome shotgun (WGS) entry which is preliminary data.</text>
</comment>
<proteinExistence type="predicted"/>
<dbReference type="Proteomes" id="UP000838756">
    <property type="component" value="Unassembled WGS sequence"/>
</dbReference>
<evidence type="ECO:0000313" key="2">
    <source>
        <dbReference type="Proteomes" id="UP000838756"/>
    </source>
</evidence>
<evidence type="ECO:0000313" key="1">
    <source>
        <dbReference type="EMBL" id="CAH2265179.1"/>
    </source>
</evidence>
<sequence>MVLVLSRLRRSLVWDATCVDTLAASHIRAALIVGIRVVGIEPTATATTQKAGSLPPVPVGRQIKAMLEGSESFSGQSRELSSEYLYVIKSEMWRSVEEPELPTYSKSREAVVGIAQTHSSWKGWTLGSQGAGMAAPHW</sequence>
<dbReference type="AlphaFoldDB" id="A0A8S4SGH2"/>